<gene>
    <name evidence="2" type="ORF">SARC_11270</name>
</gene>
<reference evidence="2 3" key="1">
    <citation type="submission" date="2011-02" db="EMBL/GenBank/DDBJ databases">
        <title>The Genome Sequence of Sphaeroforma arctica JP610.</title>
        <authorList>
            <consortium name="The Broad Institute Genome Sequencing Platform"/>
            <person name="Russ C."/>
            <person name="Cuomo C."/>
            <person name="Young S.K."/>
            <person name="Zeng Q."/>
            <person name="Gargeya S."/>
            <person name="Alvarado L."/>
            <person name="Berlin A."/>
            <person name="Chapman S.B."/>
            <person name="Chen Z."/>
            <person name="Freedman E."/>
            <person name="Gellesch M."/>
            <person name="Goldberg J."/>
            <person name="Griggs A."/>
            <person name="Gujja S."/>
            <person name="Heilman E."/>
            <person name="Heiman D."/>
            <person name="Howarth C."/>
            <person name="Mehta T."/>
            <person name="Neiman D."/>
            <person name="Pearson M."/>
            <person name="Roberts A."/>
            <person name="Saif S."/>
            <person name="Shea T."/>
            <person name="Shenoy N."/>
            <person name="Sisk P."/>
            <person name="Stolte C."/>
            <person name="Sykes S."/>
            <person name="White J."/>
            <person name="Yandava C."/>
            <person name="Burger G."/>
            <person name="Gray M.W."/>
            <person name="Holland P.W.H."/>
            <person name="King N."/>
            <person name="Lang F.B.F."/>
            <person name="Roger A.J."/>
            <person name="Ruiz-Trillo I."/>
            <person name="Haas B."/>
            <person name="Nusbaum C."/>
            <person name="Birren B."/>
        </authorList>
    </citation>
    <scope>NUCLEOTIDE SEQUENCE [LARGE SCALE GENOMIC DNA]</scope>
    <source>
        <strain evidence="2 3">JP610</strain>
    </source>
</reference>
<evidence type="ECO:0000313" key="3">
    <source>
        <dbReference type="Proteomes" id="UP000054560"/>
    </source>
</evidence>
<protein>
    <submittedName>
        <fullName evidence="2">Uncharacterized protein</fullName>
    </submittedName>
</protein>
<sequence length="366" mass="40057">MSGAAARTAPPEYMEKRNHKLAALDAKNKKKVAALLKKEEDAKLKGDQKVAKLQAQEDKALSKQDKFQAKIVKVDNKTQSIVATEPNALAKQEKVVLKCEEKLKAYLAKLDKAKDNPKIDYKQLDAMNDTVIKIDVKITEAKQKLASLTEKNRLEVIKLTVEKDEAQAKIDNKLKSISLKKRKEEYKRDLKVHSLQVKKAVAMRNDALVSESLSKIRGKTEAPPPAPPVAAAPVAEEQPVDEPVVDKHAERASIDETPPAETSTSEQPHVEGTPPERPPSRAEQSHTDDKNTTGSANTHEEPVETPARESNAGHVGDNTSQHSEEPAEAQRKQSSTSAHKNAAPPESRGSIPQETEPYTAEGAVAT</sequence>
<feature type="compositionally biased region" description="Basic and acidic residues" evidence="1">
    <location>
        <begin position="278"/>
        <end position="291"/>
    </location>
</feature>
<accession>A0A0L0FHH0</accession>
<keyword evidence="3" id="KW-1185">Reference proteome</keyword>
<organism evidence="2 3">
    <name type="scientific">Sphaeroforma arctica JP610</name>
    <dbReference type="NCBI Taxonomy" id="667725"/>
    <lineage>
        <taxon>Eukaryota</taxon>
        <taxon>Ichthyosporea</taxon>
        <taxon>Ichthyophonida</taxon>
        <taxon>Sphaeroforma</taxon>
    </lineage>
</organism>
<dbReference type="AlphaFoldDB" id="A0A0L0FHH0"/>
<dbReference type="RefSeq" id="XP_014150121.1">
    <property type="nucleotide sequence ID" value="XM_014294646.1"/>
</dbReference>
<evidence type="ECO:0000256" key="1">
    <source>
        <dbReference type="SAM" id="MobiDB-lite"/>
    </source>
</evidence>
<dbReference type="EMBL" id="KQ243199">
    <property type="protein sequence ID" value="KNC76219.1"/>
    <property type="molecule type" value="Genomic_DNA"/>
</dbReference>
<evidence type="ECO:0000313" key="2">
    <source>
        <dbReference type="EMBL" id="KNC76219.1"/>
    </source>
</evidence>
<dbReference type="Proteomes" id="UP000054560">
    <property type="component" value="Unassembled WGS sequence"/>
</dbReference>
<dbReference type="GeneID" id="25911774"/>
<proteinExistence type="predicted"/>
<name>A0A0L0FHH0_9EUKA</name>
<feature type="compositionally biased region" description="Basic and acidic residues" evidence="1">
    <location>
        <begin position="244"/>
        <end position="254"/>
    </location>
</feature>
<feature type="compositionally biased region" description="Basic and acidic residues" evidence="1">
    <location>
        <begin position="322"/>
        <end position="331"/>
    </location>
</feature>
<feature type="region of interest" description="Disordered" evidence="1">
    <location>
        <begin position="216"/>
        <end position="366"/>
    </location>
</feature>